<evidence type="ECO:0000313" key="2">
    <source>
        <dbReference type="EMBL" id="KAL0573824.1"/>
    </source>
</evidence>
<dbReference type="PANTHER" id="PTHR43355">
    <property type="entry name" value="FLAVIN REDUCTASE (NADPH)"/>
    <property type="match status" value="1"/>
</dbReference>
<gene>
    <name evidence="2" type="ORF">V5O48_008132</name>
</gene>
<dbReference type="Pfam" id="PF00106">
    <property type="entry name" value="adh_short"/>
    <property type="match status" value="1"/>
</dbReference>
<dbReference type="InterPro" id="IPR002347">
    <property type="entry name" value="SDR_fam"/>
</dbReference>
<dbReference type="SUPFAM" id="SSF51735">
    <property type="entry name" value="NAD(P)-binding Rossmann-fold domains"/>
    <property type="match status" value="1"/>
</dbReference>
<evidence type="ECO:0000313" key="3">
    <source>
        <dbReference type="Proteomes" id="UP001465976"/>
    </source>
</evidence>
<evidence type="ECO:0000256" key="1">
    <source>
        <dbReference type="ARBA" id="ARBA00038376"/>
    </source>
</evidence>
<comment type="similarity">
    <text evidence="1">Belongs to the avfA family.</text>
</comment>
<comment type="caution">
    <text evidence="2">The sequence shown here is derived from an EMBL/GenBank/DDBJ whole genome shotgun (WGS) entry which is preliminary data.</text>
</comment>
<proteinExistence type="inferred from homology"/>
<dbReference type="Proteomes" id="UP001465976">
    <property type="component" value="Unassembled WGS sequence"/>
</dbReference>
<dbReference type="InterPro" id="IPR051606">
    <property type="entry name" value="Polyketide_Oxido-like"/>
</dbReference>
<accession>A0ABR3FFA8</accession>
<dbReference type="Gene3D" id="3.40.50.720">
    <property type="entry name" value="NAD(P)-binding Rossmann-like Domain"/>
    <property type="match status" value="1"/>
</dbReference>
<reference evidence="2 3" key="1">
    <citation type="submission" date="2024-02" db="EMBL/GenBank/DDBJ databases">
        <title>A draft genome for the cacao thread blight pathogen Marasmius crinis-equi.</title>
        <authorList>
            <person name="Cohen S.P."/>
            <person name="Baruah I.K."/>
            <person name="Amoako-Attah I."/>
            <person name="Bukari Y."/>
            <person name="Meinhardt L.W."/>
            <person name="Bailey B.A."/>
        </authorList>
    </citation>
    <scope>NUCLEOTIDE SEQUENCE [LARGE SCALE GENOMIC DNA]</scope>
    <source>
        <strain evidence="2 3">GH-76</strain>
    </source>
</reference>
<dbReference type="InterPro" id="IPR036291">
    <property type="entry name" value="NAD(P)-bd_dom_sf"/>
</dbReference>
<name>A0ABR3FFA8_9AGAR</name>
<organism evidence="2 3">
    <name type="scientific">Marasmius crinis-equi</name>
    <dbReference type="NCBI Taxonomy" id="585013"/>
    <lineage>
        <taxon>Eukaryota</taxon>
        <taxon>Fungi</taxon>
        <taxon>Dikarya</taxon>
        <taxon>Basidiomycota</taxon>
        <taxon>Agaricomycotina</taxon>
        <taxon>Agaricomycetes</taxon>
        <taxon>Agaricomycetidae</taxon>
        <taxon>Agaricales</taxon>
        <taxon>Marasmiineae</taxon>
        <taxon>Marasmiaceae</taxon>
        <taxon>Marasmius</taxon>
    </lineage>
</organism>
<keyword evidence="3" id="KW-1185">Reference proteome</keyword>
<protein>
    <recommendedName>
        <fullName evidence="4">NAD(P)-binding domain-containing protein</fullName>
    </recommendedName>
</protein>
<dbReference type="PANTHER" id="PTHR43355:SF2">
    <property type="entry name" value="FLAVIN REDUCTASE (NADPH)"/>
    <property type="match status" value="1"/>
</dbReference>
<dbReference type="EMBL" id="JBAHYK010000458">
    <property type="protein sequence ID" value="KAL0573824.1"/>
    <property type="molecule type" value="Genomic_DNA"/>
</dbReference>
<evidence type="ECO:0008006" key="4">
    <source>
        <dbReference type="Google" id="ProtNLM"/>
    </source>
</evidence>
<sequence length="275" mass="30220">MNAFVIGGSKNIGYLSALRLLAAGSTVTFLLRNTSCFDEDERIQRFVSTGRAFLFKGDALVRSDVEKGWEAAEKNGNGKVDLLLFTVGGAPSFSLTKGIITNPINLVTQCFLNVLSTMPKSTPGSPQTKIVAVSVAGSTKSARSALPLAPKALYSTFMKSIIRDKLGLERLVHHSAGWKWTHGEVSEEILPTDWERGDSIPRFGSLEEVLVVRPAILTDGKCVGDEDTQGEPPYRVSEEDFKAWTVSREDVAHFIADAVLNRWQEYRNKHVTIGY</sequence>